<evidence type="ECO:0000313" key="3">
    <source>
        <dbReference type="Proteomes" id="UP000243006"/>
    </source>
</evidence>
<dbReference type="EMBL" id="LVZM01014144">
    <property type="protein sequence ID" value="OUC43789.1"/>
    <property type="molecule type" value="Genomic_DNA"/>
</dbReference>
<feature type="transmembrane region" description="Helical" evidence="1">
    <location>
        <begin position="88"/>
        <end position="109"/>
    </location>
</feature>
<keyword evidence="1" id="KW-0812">Transmembrane</keyword>
<accession>A0A1Y3EJR7</accession>
<dbReference type="AlphaFoldDB" id="A0A1Y3EJR7"/>
<proteinExistence type="predicted"/>
<keyword evidence="1" id="KW-0472">Membrane</keyword>
<name>A0A1Y3EJR7_9BILA</name>
<gene>
    <name evidence="2" type="ORF">D917_09518</name>
</gene>
<keyword evidence="1" id="KW-1133">Transmembrane helix</keyword>
<comment type="caution">
    <text evidence="2">The sequence shown here is derived from an EMBL/GenBank/DDBJ whole genome shotgun (WGS) entry which is preliminary data.</text>
</comment>
<dbReference type="Proteomes" id="UP000243006">
    <property type="component" value="Unassembled WGS sequence"/>
</dbReference>
<evidence type="ECO:0000256" key="1">
    <source>
        <dbReference type="SAM" id="Phobius"/>
    </source>
</evidence>
<protein>
    <submittedName>
        <fullName evidence="2">Uncharacterized protein</fullName>
    </submittedName>
</protein>
<reference evidence="2 3" key="1">
    <citation type="submission" date="2015-04" db="EMBL/GenBank/DDBJ databases">
        <title>Draft genome of the roundworm Trichinella nativa.</title>
        <authorList>
            <person name="Mitreva M."/>
        </authorList>
    </citation>
    <scope>NUCLEOTIDE SEQUENCE [LARGE SCALE GENOMIC DNA]</scope>
    <source>
        <strain evidence="2 3">ISS45</strain>
    </source>
</reference>
<sequence>MKFTKQYLPAYTVFNLDRIKDTVPNIVSFEKNTTQFILVDEEQKNISFKFENRTENSSEGVLRNVTAGTLDFTDTQNVFRKNGRKAPYWYLLFILPIFAACLLPFVVHLRERHWKLRKIGKKKEIDNDEDVDGDFLDAMHFSIDYRVLSLQGAISDVEESMLAWKEFVECESSNTFTEK</sequence>
<organism evidence="2 3">
    <name type="scientific">Trichinella nativa</name>
    <dbReference type="NCBI Taxonomy" id="6335"/>
    <lineage>
        <taxon>Eukaryota</taxon>
        <taxon>Metazoa</taxon>
        <taxon>Ecdysozoa</taxon>
        <taxon>Nematoda</taxon>
        <taxon>Enoplea</taxon>
        <taxon>Dorylaimia</taxon>
        <taxon>Trichinellida</taxon>
        <taxon>Trichinellidae</taxon>
        <taxon>Trichinella</taxon>
    </lineage>
</organism>
<evidence type="ECO:0000313" key="2">
    <source>
        <dbReference type="EMBL" id="OUC43789.1"/>
    </source>
</evidence>